<feature type="region of interest" description="Disordered" evidence="6">
    <location>
        <begin position="1"/>
        <end position="27"/>
    </location>
</feature>
<keyword evidence="7" id="KW-0472">Membrane</keyword>
<sequence>MSNSSLKRKRGSEHPYLSGNFAPVSKTHSSTPCTYTGTIPRELIGGQYVRNGGNPISNAQLGRDAHWFDGDGMLAGVQFKRSSTNPDDAVPHFVNKYILTDLALSSFENPRLKTPILPSIATLVNPVAFLVVIILRILRTVFLVLLSALPGSQHVIKRISVANTNILFHDGRALATCESGPPIRIQLPELDTVGWYDGTTAEGEMKSQGERDGKVDVFGGTGLFSWMREWTTGHPKIDPRTGEMLLFHCNFMAPYVHYSVIPPEKPLSAHLGLTRTLNAPVPGCSGGKMMHDFGVSQKHTVILDLPLTLTPFNLLKNQPIVSYNPDQPARFGVFPRRDPTQVKWFETTGCCIFHTANTWDDTDVTGDVTAVNLLTCRLTSASLVFSAGNLTPPPHPKHKEREEPEEDRRISFFSKYDEDDAPADLEKIPSNERTPLIASIHHTSIEDTDFAPSNPPPISIDDEEQCRLYYYRFSLISPTPMITHQYALSAIPFEFPTANPAYEMSAARYIYGCSTCNESFGAALGKATKIDVLAKMDVKTLLERGESSPPKNITGAVDNRSIVDILTSPPPPHPSDDDDPISLFRMPPHTYAQEARFVSRANPASEDDGYLLFYAFDESQLDEHGECTPDASGELWILDAKNMSDVVAKVRLPQRVPYGLHGNWFSEEMIGGQREVARCRAMPRTDEGEVGWLKRVKGGLIAALG</sequence>
<keyword evidence="9" id="KW-1185">Reference proteome</keyword>
<accession>A0A6G1JTV7</accession>
<dbReference type="GO" id="GO:0016121">
    <property type="term" value="P:carotene catabolic process"/>
    <property type="evidence" value="ECO:0007669"/>
    <property type="project" value="TreeGrafter"/>
</dbReference>
<dbReference type="GO" id="GO:0046872">
    <property type="term" value="F:metal ion binding"/>
    <property type="evidence" value="ECO:0007669"/>
    <property type="project" value="UniProtKB-KW"/>
</dbReference>
<name>A0A6G1JTV7_9PLEO</name>
<feature type="binding site" evidence="5">
    <location>
        <position position="354"/>
    </location>
    <ligand>
        <name>Fe cation</name>
        <dbReference type="ChEBI" id="CHEBI:24875"/>
        <note>catalytic</note>
    </ligand>
</feature>
<evidence type="ECO:0000256" key="6">
    <source>
        <dbReference type="SAM" id="MobiDB-lite"/>
    </source>
</evidence>
<dbReference type="EMBL" id="MU005784">
    <property type="protein sequence ID" value="KAF2704044.1"/>
    <property type="molecule type" value="Genomic_DNA"/>
</dbReference>
<evidence type="ECO:0000313" key="9">
    <source>
        <dbReference type="Proteomes" id="UP000799428"/>
    </source>
</evidence>
<keyword evidence="7" id="KW-1133">Transmembrane helix</keyword>
<comment type="similarity">
    <text evidence="1">Belongs to the carotenoid oxygenase family.</text>
</comment>
<feature type="transmembrane region" description="Helical" evidence="7">
    <location>
        <begin position="127"/>
        <end position="149"/>
    </location>
</feature>
<feature type="binding site" evidence="5">
    <location>
        <position position="234"/>
    </location>
    <ligand>
        <name>Fe cation</name>
        <dbReference type="ChEBI" id="CHEBI:24875"/>
        <note>catalytic</note>
    </ligand>
</feature>
<feature type="region of interest" description="Disordered" evidence="6">
    <location>
        <begin position="389"/>
        <end position="408"/>
    </location>
</feature>
<feature type="compositionally biased region" description="Basic and acidic residues" evidence="6">
    <location>
        <begin position="399"/>
        <end position="408"/>
    </location>
</feature>
<dbReference type="PANTHER" id="PTHR10543:SF89">
    <property type="entry name" value="CAROTENOID 9,10(9',10')-CLEAVAGE DIOXYGENASE 1"/>
    <property type="match status" value="1"/>
</dbReference>
<dbReference type="InterPro" id="IPR004294">
    <property type="entry name" value="Carotenoid_Oase"/>
</dbReference>
<feature type="compositionally biased region" description="Basic residues" evidence="6">
    <location>
        <begin position="1"/>
        <end position="11"/>
    </location>
</feature>
<evidence type="ECO:0000256" key="4">
    <source>
        <dbReference type="ARBA" id="ARBA00023004"/>
    </source>
</evidence>
<evidence type="ECO:0000313" key="8">
    <source>
        <dbReference type="EMBL" id="KAF2704044.1"/>
    </source>
</evidence>
<evidence type="ECO:0000256" key="3">
    <source>
        <dbReference type="ARBA" id="ARBA00023002"/>
    </source>
</evidence>
<feature type="binding site" evidence="5">
    <location>
        <position position="291"/>
    </location>
    <ligand>
        <name>Fe cation</name>
        <dbReference type="ChEBI" id="CHEBI:24875"/>
        <note>catalytic</note>
    </ligand>
</feature>
<keyword evidence="7" id="KW-0812">Transmembrane</keyword>
<dbReference type="Pfam" id="PF03055">
    <property type="entry name" value="RPE65"/>
    <property type="match status" value="1"/>
</dbReference>
<organism evidence="8 9">
    <name type="scientific">Pleomassaria siparia CBS 279.74</name>
    <dbReference type="NCBI Taxonomy" id="1314801"/>
    <lineage>
        <taxon>Eukaryota</taxon>
        <taxon>Fungi</taxon>
        <taxon>Dikarya</taxon>
        <taxon>Ascomycota</taxon>
        <taxon>Pezizomycotina</taxon>
        <taxon>Dothideomycetes</taxon>
        <taxon>Pleosporomycetidae</taxon>
        <taxon>Pleosporales</taxon>
        <taxon>Pleomassariaceae</taxon>
        <taxon>Pleomassaria</taxon>
    </lineage>
</organism>
<dbReference type="Proteomes" id="UP000799428">
    <property type="component" value="Unassembled WGS sequence"/>
</dbReference>
<evidence type="ECO:0000256" key="5">
    <source>
        <dbReference type="PIRSR" id="PIRSR604294-1"/>
    </source>
</evidence>
<keyword evidence="3" id="KW-0560">Oxidoreductase</keyword>
<feature type="binding site" evidence="5">
    <location>
        <position position="661"/>
    </location>
    <ligand>
        <name>Fe cation</name>
        <dbReference type="ChEBI" id="CHEBI:24875"/>
        <note>catalytic</note>
    </ligand>
</feature>
<protein>
    <submittedName>
        <fullName evidence="8">Carotenoid oxygenase</fullName>
    </submittedName>
</protein>
<keyword evidence="4 5" id="KW-0408">Iron</keyword>
<evidence type="ECO:0000256" key="7">
    <source>
        <dbReference type="SAM" id="Phobius"/>
    </source>
</evidence>
<dbReference type="OrthoDB" id="1069523at2759"/>
<gene>
    <name evidence="8" type="ORF">K504DRAFT_507564</name>
</gene>
<keyword evidence="2 5" id="KW-0479">Metal-binding</keyword>
<reference evidence="8" key="1">
    <citation type="journal article" date="2020" name="Stud. Mycol.">
        <title>101 Dothideomycetes genomes: a test case for predicting lifestyles and emergence of pathogens.</title>
        <authorList>
            <person name="Haridas S."/>
            <person name="Albert R."/>
            <person name="Binder M."/>
            <person name="Bloem J."/>
            <person name="Labutti K."/>
            <person name="Salamov A."/>
            <person name="Andreopoulos B."/>
            <person name="Baker S."/>
            <person name="Barry K."/>
            <person name="Bills G."/>
            <person name="Bluhm B."/>
            <person name="Cannon C."/>
            <person name="Castanera R."/>
            <person name="Culley D."/>
            <person name="Daum C."/>
            <person name="Ezra D."/>
            <person name="Gonzalez J."/>
            <person name="Henrissat B."/>
            <person name="Kuo A."/>
            <person name="Liang C."/>
            <person name="Lipzen A."/>
            <person name="Lutzoni F."/>
            <person name="Magnuson J."/>
            <person name="Mondo S."/>
            <person name="Nolan M."/>
            <person name="Ohm R."/>
            <person name="Pangilinan J."/>
            <person name="Park H.-J."/>
            <person name="Ramirez L."/>
            <person name="Alfaro M."/>
            <person name="Sun H."/>
            <person name="Tritt A."/>
            <person name="Yoshinaga Y."/>
            <person name="Zwiers L.-H."/>
            <person name="Turgeon B."/>
            <person name="Goodwin S."/>
            <person name="Spatafora J."/>
            <person name="Crous P."/>
            <person name="Grigoriev I."/>
        </authorList>
    </citation>
    <scope>NUCLEOTIDE SEQUENCE</scope>
    <source>
        <strain evidence="8">CBS 279.74</strain>
    </source>
</reference>
<proteinExistence type="inferred from homology"/>
<dbReference type="AlphaFoldDB" id="A0A6G1JTV7"/>
<comment type="cofactor">
    <cofactor evidence="5">
        <name>Fe(2+)</name>
        <dbReference type="ChEBI" id="CHEBI:29033"/>
    </cofactor>
    <text evidence="5">Binds 1 Fe(2+) ion per subunit.</text>
</comment>
<evidence type="ECO:0000256" key="2">
    <source>
        <dbReference type="ARBA" id="ARBA00022723"/>
    </source>
</evidence>
<evidence type="ECO:0000256" key="1">
    <source>
        <dbReference type="ARBA" id="ARBA00006787"/>
    </source>
</evidence>
<dbReference type="PANTHER" id="PTHR10543">
    <property type="entry name" value="BETA-CAROTENE DIOXYGENASE"/>
    <property type="match status" value="1"/>
</dbReference>
<dbReference type="GO" id="GO:0010436">
    <property type="term" value="F:carotenoid dioxygenase activity"/>
    <property type="evidence" value="ECO:0007669"/>
    <property type="project" value="TreeGrafter"/>
</dbReference>